<reference evidence="3 4" key="1">
    <citation type="submission" date="2017-07" db="EMBL/GenBank/DDBJ databases">
        <title>Leptospira spp. isolated from tropical soils.</title>
        <authorList>
            <person name="Thibeaux R."/>
            <person name="Iraola G."/>
            <person name="Ferres I."/>
            <person name="Bierque E."/>
            <person name="Girault D."/>
            <person name="Soupe-Gilbert M.-E."/>
            <person name="Picardeau M."/>
            <person name="Goarant C."/>
        </authorList>
    </citation>
    <scope>NUCLEOTIDE SEQUENCE [LARGE SCALE GENOMIC DNA]</scope>
    <source>
        <strain evidence="3 4">FH2-B-A1</strain>
    </source>
</reference>
<dbReference type="EMBL" id="NPDX01000001">
    <property type="protein sequence ID" value="PJZ85011.1"/>
    <property type="molecule type" value="Genomic_DNA"/>
</dbReference>
<protein>
    <submittedName>
        <fullName evidence="3">Acetyl-CoA carboxylase biotin carboxyl carrier protein subunit</fullName>
    </submittedName>
</protein>
<dbReference type="PROSITE" id="PS00188">
    <property type="entry name" value="BIOTIN"/>
    <property type="match status" value="1"/>
</dbReference>
<dbReference type="InterPro" id="IPR000089">
    <property type="entry name" value="Biotin_lipoyl"/>
</dbReference>
<dbReference type="AlphaFoldDB" id="A0A2N0ALC3"/>
<gene>
    <name evidence="3" type="ORF">CH364_01685</name>
</gene>
<comment type="caution">
    <text evidence="3">The sequence shown here is derived from an EMBL/GenBank/DDBJ whole genome shotgun (WGS) entry which is preliminary data.</text>
</comment>
<dbReference type="CDD" id="cd06850">
    <property type="entry name" value="biotinyl_domain"/>
    <property type="match status" value="1"/>
</dbReference>
<dbReference type="PROSITE" id="PS50968">
    <property type="entry name" value="BIOTINYL_LIPOYL"/>
    <property type="match status" value="1"/>
</dbReference>
<evidence type="ECO:0000313" key="3">
    <source>
        <dbReference type="EMBL" id="PJZ85011.1"/>
    </source>
</evidence>
<name>A0A2N0ALC3_9LEPT</name>
<dbReference type="Pfam" id="PF00364">
    <property type="entry name" value="Biotin_lipoyl"/>
    <property type="match status" value="1"/>
</dbReference>
<feature type="domain" description="Lipoyl-binding" evidence="2">
    <location>
        <begin position="95"/>
        <end position="164"/>
    </location>
</feature>
<keyword evidence="4" id="KW-1185">Reference proteome</keyword>
<dbReference type="SUPFAM" id="SSF51230">
    <property type="entry name" value="Single hybrid motif"/>
    <property type="match status" value="1"/>
</dbReference>
<sequence>MDYLFETKSGPASVCISGSSVRVRLAAHSFLFQLENLIKEESPSSNTNLLQSVTMYDGSILKYLKVRNEIFLHWKGETWSGKLTERLYEGGGQTSPEIKSPMPGKVVQISTSVGKEHKVGDTLLILEAMKMENAVKAPYACRVEEIRKVQGDLVQQDEVLIILHRIEPEKT</sequence>
<dbReference type="PANTHER" id="PTHR45266:SF3">
    <property type="entry name" value="OXALOACETATE DECARBOXYLASE ALPHA CHAIN"/>
    <property type="match status" value="1"/>
</dbReference>
<dbReference type="InterPro" id="IPR011053">
    <property type="entry name" value="Single_hybrid_motif"/>
</dbReference>
<dbReference type="PANTHER" id="PTHR45266">
    <property type="entry name" value="OXALOACETATE DECARBOXYLASE ALPHA CHAIN"/>
    <property type="match status" value="1"/>
</dbReference>
<evidence type="ECO:0000256" key="1">
    <source>
        <dbReference type="ARBA" id="ARBA00023267"/>
    </source>
</evidence>
<dbReference type="InterPro" id="IPR050709">
    <property type="entry name" value="Biotin_Carboxyl_Carrier/Decarb"/>
</dbReference>
<keyword evidence="1" id="KW-0092">Biotin</keyword>
<evidence type="ECO:0000313" key="4">
    <source>
        <dbReference type="Proteomes" id="UP000232145"/>
    </source>
</evidence>
<evidence type="ECO:0000259" key="2">
    <source>
        <dbReference type="PROSITE" id="PS50968"/>
    </source>
</evidence>
<accession>A0A2N0ALC3</accession>
<dbReference type="RefSeq" id="WP_100741896.1">
    <property type="nucleotide sequence ID" value="NZ_NPDW01000001.1"/>
</dbReference>
<organism evidence="3 4">
    <name type="scientific">Leptospira harrisiae</name>
    <dbReference type="NCBI Taxonomy" id="2023189"/>
    <lineage>
        <taxon>Bacteria</taxon>
        <taxon>Pseudomonadati</taxon>
        <taxon>Spirochaetota</taxon>
        <taxon>Spirochaetia</taxon>
        <taxon>Leptospirales</taxon>
        <taxon>Leptospiraceae</taxon>
        <taxon>Leptospira</taxon>
    </lineage>
</organism>
<dbReference type="OrthoDB" id="337953at2"/>
<proteinExistence type="predicted"/>
<dbReference type="Gene3D" id="2.40.50.100">
    <property type="match status" value="1"/>
</dbReference>
<dbReference type="InterPro" id="IPR001882">
    <property type="entry name" value="Biotin_BS"/>
</dbReference>
<dbReference type="Proteomes" id="UP000232145">
    <property type="component" value="Unassembled WGS sequence"/>
</dbReference>